<dbReference type="Proteomes" id="UP000000639">
    <property type="component" value="Chromosome"/>
</dbReference>
<evidence type="ECO:0000256" key="4">
    <source>
        <dbReference type="ARBA" id="ARBA00023136"/>
    </source>
</evidence>
<evidence type="ECO:0000259" key="6">
    <source>
        <dbReference type="Pfam" id="PF04116"/>
    </source>
</evidence>
<keyword evidence="8" id="KW-1185">Reference proteome</keyword>
<dbReference type="Pfam" id="PF04116">
    <property type="entry name" value="FA_hydroxylase"/>
    <property type="match status" value="1"/>
</dbReference>
<evidence type="ECO:0000256" key="5">
    <source>
        <dbReference type="SAM" id="Phobius"/>
    </source>
</evidence>
<protein>
    <submittedName>
        <fullName evidence="7">Sterol desaturase-like protein</fullName>
    </submittedName>
</protein>
<evidence type="ECO:0000256" key="1">
    <source>
        <dbReference type="ARBA" id="ARBA00004370"/>
    </source>
</evidence>
<feature type="transmembrane region" description="Helical" evidence="5">
    <location>
        <begin position="97"/>
        <end position="117"/>
    </location>
</feature>
<dbReference type="InterPro" id="IPR006694">
    <property type="entry name" value="Fatty_acid_hydroxylase"/>
</dbReference>
<evidence type="ECO:0000313" key="7">
    <source>
        <dbReference type="EMBL" id="ABM02542.1"/>
    </source>
</evidence>
<dbReference type="OrthoDB" id="9770329at2"/>
<evidence type="ECO:0000313" key="8">
    <source>
        <dbReference type="Proteomes" id="UP000000639"/>
    </source>
</evidence>
<gene>
    <name evidence="7" type="ordered locus">Ping_0689</name>
</gene>
<feature type="domain" description="Fatty acid hydroxylase" evidence="6">
    <location>
        <begin position="105"/>
        <end position="250"/>
    </location>
</feature>
<sequence>MQPLFFILDPNKRVYWLYLLSALILSIWLYGALIFKKQHWINSSSFVDLVWIFVNQGGTKLLLVPMLAMQISCILWLNQIIKQLFGEGHWFYVNDSYLSLGFAFALFVSHDFSKYLLHLALHKMPFLWRFHAVHHSATSMTPLTLYRIHPVEFTINALRGLIVNVLLSVFFIYLFKNKITVFDLLGVNLFVFLFDVAGSNLRHSHIWLGFGKWERFFISPAQHQIHHSAKIKHFNQNFGSTLAIWDALFNSLLLSKNEQVKVFGFDQKLKNRQTLKQQWSGIVY</sequence>
<evidence type="ECO:0000256" key="2">
    <source>
        <dbReference type="ARBA" id="ARBA00022692"/>
    </source>
</evidence>
<dbReference type="GO" id="GO:0016491">
    <property type="term" value="F:oxidoreductase activity"/>
    <property type="evidence" value="ECO:0007669"/>
    <property type="project" value="InterPro"/>
</dbReference>
<dbReference type="KEGG" id="pin:Ping_0689"/>
<organism evidence="7 8">
    <name type="scientific">Psychromonas ingrahamii (strain DSM 17664 / CCUG 51855 / 37)</name>
    <dbReference type="NCBI Taxonomy" id="357804"/>
    <lineage>
        <taxon>Bacteria</taxon>
        <taxon>Pseudomonadati</taxon>
        <taxon>Pseudomonadota</taxon>
        <taxon>Gammaproteobacteria</taxon>
        <taxon>Alteromonadales</taxon>
        <taxon>Psychromonadaceae</taxon>
        <taxon>Psychromonas</taxon>
    </lineage>
</organism>
<feature type="transmembrane region" description="Helical" evidence="5">
    <location>
        <begin position="61"/>
        <end position="77"/>
    </location>
</feature>
<dbReference type="AlphaFoldDB" id="A1SSS7"/>
<dbReference type="InterPro" id="IPR050307">
    <property type="entry name" value="Sterol_Desaturase_Related"/>
</dbReference>
<keyword evidence="4 5" id="KW-0472">Membrane</keyword>
<accession>A1SSS7</accession>
<dbReference type="EMBL" id="CP000510">
    <property type="protein sequence ID" value="ABM02542.1"/>
    <property type="molecule type" value="Genomic_DNA"/>
</dbReference>
<evidence type="ECO:0000256" key="3">
    <source>
        <dbReference type="ARBA" id="ARBA00022989"/>
    </source>
</evidence>
<dbReference type="HOGENOM" id="CLU_069609_0_0_6"/>
<feature type="transmembrane region" description="Helical" evidence="5">
    <location>
        <begin position="15"/>
        <end position="35"/>
    </location>
</feature>
<dbReference type="eggNOG" id="COG3000">
    <property type="taxonomic scope" value="Bacteria"/>
</dbReference>
<reference evidence="7 8" key="1">
    <citation type="submission" date="2007-01" db="EMBL/GenBank/DDBJ databases">
        <title>Complete sequence of Psychromonas ingrahamii 37.</title>
        <authorList>
            <consortium name="US DOE Joint Genome Institute"/>
            <person name="Copeland A."/>
            <person name="Lucas S."/>
            <person name="Lapidus A."/>
            <person name="Barry K."/>
            <person name="Detter J.C."/>
            <person name="Glavina del Rio T."/>
            <person name="Hammon N."/>
            <person name="Israni S."/>
            <person name="Dalin E."/>
            <person name="Tice H."/>
            <person name="Pitluck S."/>
            <person name="Thompson L.S."/>
            <person name="Brettin T."/>
            <person name="Bruce D."/>
            <person name="Han C."/>
            <person name="Tapia R."/>
            <person name="Schmutz J."/>
            <person name="Larimer F."/>
            <person name="Land M."/>
            <person name="Hauser L."/>
            <person name="Kyrpides N."/>
            <person name="Ivanova N."/>
            <person name="Staley J."/>
            <person name="Richardson P."/>
        </authorList>
    </citation>
    <scope>NUCLEOTIDE SEQUENCE [LARGE SCALE GENOMIC DNA]</scope>
    <source>
        <strain evidence="7 8">37</strain>
    </source>
</reference>
<dbReference type="GO" id="GO:0016020">
    <property type="term" value="C:membrane"/>
    <property type="evidence" value="ECO:0007669"/>
    <property type="project" value="UniProtKB-SubCell"/>
</dbReference>
<proteinExistence type="predicted"/>
<dbReference type="GO" id="GO:0008610">
    <property type="term" value="P:lipid biosynthetic process"/>
    <property type="evidence" value="ECO:0007669"/>
    <property type="project" value="InterPro"/>
</dbReference>
<feature type="transmembrane region" description="Helical" evidence="5">
    <location>
        <begin position="157"/>
        <end position="175"/>
    </location>
</feature>
<keyword evidence="3 5" id="KW-1133">Transmembrane helix</keyword>
<dbReference type="GO" id="GO:0005506">
    <property type="term" value="F:iron ion binding"/>
    <property type="evidence" value="ECO:0007669"/>
    <property type="project" value="InterPro"/>
</dbReference>
<comment type="subcellular location">
    <subcellularLocation>
        <location evidence="1">Membrane</location>
    </subcellularLocation>
</comment>
<name>A1SSS7_PSYIN</name>
<dbReference type="PANTHER" id="PTHR11863">
    <property type="entry name" value="STEROL DESATURASE"/>
    <property type="match status" value="1"/>
</dbReference>
<dbReference type="STRING" id="357804.Ping_0689"/>
<keyword evidence="2 5" id="KW-0812">Transmembrane</keyword>